<reference evidence="1 2" key="1">
    <citation type="submission" date="2016-07" db="EMBL/GenBank/DDBJ databases">
        <title>Pervasive Adenine N6-methylation of Active Genes in Fungi.</title>
        <authorList>
            <consortium name="DOE Joint Genome Institute"/>
            <person name="Mondo S.J."/>
            <person name="Dannebaum R.O."/>
            <person name="Kuo R.C."/>
            <person name="Labutti K."/>
            <person name="Haridas S."/>
            <person name="Kuo A."/>
            <person name="Salamov A."/>
            <person name="Ahrendt S.R."/>
            <person name="Lipzen A."/>
            <person name="Sullivan W."/>
            <person name="Andreopoulos W.B."/>
            <person name="Clum A."/>
            <person name="Lindquist E."/>
            <person name="Daum C."/>
            <person name="Ramamoorthy G.K."/>
            <person name="Gryganskyi A."/>
            <person name="Culley D."/>
            <person name="Magnuson J.K."/>
            <person name="James T.Y."/>
            <person name="O'Malley M.A."/>
            <person name="Stajich J.E."/>
            <person name="Spatafora J.W."/>
            <person name="Visel A."/>
            <person name="Grigoriev I.V."/>
        </authorList>
    </citation>
    <scope>NUCLEOTIDE SEQUENCE [LARGE SCALE GENOMIC DNA]</scope>
    <source>
        <strain evidence="1 2">62-1032</strain>
    </source>
</reference>
<evidence type="ECO:0000313" key="1">
    <source>
        <dbReference type="EMBL" id="ORY43935.1"/>
    </source>
</evidence>
<protein>
    <submittedName>
        <fullName evidence="1">Uncharacterized protein</fullName>
    </submittedName>
</protein>
<dbReference type="Proteomes" id="UP000193467">
    <property type="component" value="Unassembled WGS sequence"/>
</dbReference>
<comment type="caution">
    <text evidence="1">The sequence shown here is derived from an EMBL/GenBank/DDBJ whole genome shotgun (WGS) entry which is preliminary data.</text>
</comment>
<proteinExistence type="predicted"/>
<sequence>MRRRKRGNAGGGGEGGGIGWTRRRMEEWRRWWRVVEVDGRGSRGGLMRARLTFRCRVQRRRRSRWRRVDLHIHRNHRACFECWKVVASHLDAIRRLRQVERRGNERATGNGRAACSTVLDVVGFETGGLRDELVRWRERRSLMRDGRFVVAERMVRRGRVVGMGCMYSRMVVLAGILHPLCHSTRGRRRRPIELREPPRSLDDVHFHLLLLLGRLRFSGSVIQNWILAP</sequence>
<name>A0A1Y2CC83_9BASI</name>
<dbReference type="EMBL" id="MCGR01000127">
    <property type="protein sequence ID" value="ORY43935.1"/>
    <property type="molecule type" value="Genomic_DNA"/>
</dbReference>
<organism evidence="1 2">
    <name type="scientific">Leucosporidium creatinivorum</name>
    <dbReference type="NCBI Taxonomy" id="106004"/>
    <lineage>
        <taxon>Eukaryota</taxon>
        <taxon>Fungi</taxon>
        <taxon>Dikarya</taxon>
        <taxon>Basidiomycota</taxon>
        <taxon>Pucciniomycotina</taxon>
        <taxon>Microbotryomycetes</taxon>
        <taxon>Leucosporidiales</taxon>
        <taxon>Leucosporidium</taxon>
    </lineage>
</organism>
<keyword evidence="2" id="KW-1185">Reference proteome</keyword>
<gene>
    <name evidence="1" type="ORF">BCR35DRAFT_311186</name>
</gene>
<dbReference type="InParanoid" id="A0A1Y2CC83"/>
<accession>A0A1Y2CC83</accession>
<dbReference type="AlphaFoldDB" id="A0A1Y2CC83"/>
<evidence type="ECO:0000313" key="2">
    <source>
        <dbReference type="Proteomes" id="UP000193467"/>
    </source>
</evidence>